<accession>A0ACD4NV15</accession>
<keyword evidence="2" id="KW-1185">Reference proteome</keyword>
<sequence length="93" mass="11052">MQKQKVDPGFERMIGGYGLTTAQILYRMPDHPTFLQSFSWQFEDVAPDYPRLHRFLDHWKREVEAAIHSVRVSHSRLIKPAEVRFARELGWLQ</sequence>
<organism evidence="1 2">
    <name type="scientific">Antarcticirhabdus aurantiaca</name>
    <dbReference type="NCBI Taxonomy" id="2606717"/>
    <lineage>
        <taxon>Bacteria</taxon>
        <taxon>Pseudomonadati</taxon>
        <taxon>Pseudomonadota</taxon>
        <taxon>Alphaproteobacteria</taxon>
        <taxon>Hyphomicrobiales</taxon>
        <taxon>Aurantimonadaceae</taxon>
        <taxon>Antarcticirhabdus</taxon>
    </lineage>
</organism>
<gene>
    <name evidence="1" type="ORF">OXU80_11180</name>
</gene>
<name>A0ACD4NV15_9HYPH</name>
<dbReference type="EMBL" id="CP113520">
    <property type="protein sequence ID" value="WAJ30727.1"/>
    <property type="molecule type" value="Genomic_DNA"/>
</dbReference>
<reference evidence="1" key="1">
    <citation type="submission" date="2022-11" db="EMBL/GenBank/DDBJ databases">
        <title>beta-Carotene-producing bacterium, Jeongeuplla avenae sp. nov., alleviates the salt stress of Arabidopsis seedlings.</title>
        <authorList>
            <person name="Jiang L."/>
            <person name="Lee J."/>
        </authorList>
    </citation>
    <scope>NUCLEOTIDE SEQUENCE</scope>
    <source>
        <strain evidence="1">DY_R2A_6</strain>
    </source>
</reference>
<dbReference type="Proteomes" id="UP001163223">
    <property type="component" value="Chromosome"/>
</dbReference>
<proteinExistence type="predicted"/>
<evidence type="ECO:0000313" key="2">
    <source>
        <dbReference type="Proteomes" id="UP001163223"/>
    </source>
</evidence>
<protein>
    <submittedName>
        <fullName evidence="1">Uncharacterized protein</fullName>
    </submittedName>
</protein>
<evidence type="ECO:0000313" key="1">
    <source>
        <dbReference type="EMBL" id="WAJ30727.1"/>
    </source>
</evidence>